<accession>A9VAM0</accession>
<dbReference type="KEGG" id="mbr:MONBRDRAFT_29274"/>
<dbReference type="Proteomes" id="UP000001357">
    <property type="component" value="Unassembled WGS sequence"/>
</dbReference>
<dbReference type="GeneID" id="5895019"/>
<evidence type="ECO:0000256" key="2">
    <source>
        <dbReference type="SAM" id="SignalP"/>
    </source>
</evidence>
<evidence type="ECO:0000313" key="4">
    <source>
        <dbReference type="Proteomes" id="UP000001357"/>
    </source>
</evidence>
<keyword evidence="4" id="KW-1185">Reference proteome</keyword>
<organism evidence="3 4">
    <name type="scientific">Monosiga brevicollis</name>
    <name type="common">Choanoflagellate</name>
    <dbReference type="NCBI Taxonomy" id="81824"/>
    <lineage>
        <taxon>Eukaryota</taxon>
        <taxon>Choanoflagellata</taxon>
        <taxon>Craspedida</taxon>
        <taxon>Salpingoecidae</taxon>
        <taxon>Monosiga</taxon>
    </lineage>
</organism>
<name>A9VAM0_MONBE</name>
<evidence type="ECO:0000256" key="1">
    <source>
        <dbReference type="SAM" id="Phobius"/>
    </source>
</evidence>
<keyword evidence="1" id="KW-1133">Transmembrane helix</keyword>
<dbReference type="AlphaFoldDB" id="A9VAM0"/>
<gene>
    <name evidence="3" type="ORF">MONBRDRAFT_29274</name>
</gene>
<dbReference type="EMBL" id="CH991574">
    <property type="protein sequence ID" value="EDQ85397.1"/>
    <property type="molecule type" value="Genomic_DNA"/>
</dbReference>
<protein>
    <recommendedName>
        <fullName evidence="5">Mid2 domain-containing protein</fullName>
    </recommendedName>
</protein>
<keyword evidence="1" id="KW-0812">Transmembrane</keyword>
<evidence type="ECO:0008006" key="5">
    <source>
        <dbReference type="Google" id="ProtNLM"/>
    </source>
</evidence>
<keyword evidence="2" id="KW-0732">Signal</keyword>
<keyword evidence="1" id="KW-0472">Membrane</keyword>
<dbReference type="OMA" id="NDHYAIN"/>
<proteinExistence type="predicted"/>
<sequence length="381" mass="40583">MWRFCVLVAAAALIVTSRAQYLDQHTDESNSFRNMLQGNIWQSWRAGWASQVSHVEILMGSRFPCETMSGTLMVRRGIPASMADALDATKAVSTQSVASICESTDATAECANNDCVAWHSFELQTPVSVDAGETLTFILTDMVSADLTRTARVGVSPAAENHGGAASLLVSPKYKTKYTQYTFRTRMASDNTNQGASIDEQAADNSADSTSDNTGSSNASALSALGLAGIIVPIVVLGIVIVVVAAMVRMRKNDHYAINPHGLDDATETSYGSQPLPAWSEAGSAVESISLDTLSVGSSHRTILAGPATTRLAEPASKTSTAGRRRHPIYVQSADTDLDDTVSRDTWATTSVHTTQYYDWGSDANSVAPVVESLAGNEYEV</sequence>
<feature type="transmembrane region" description="Helical" evidence="1">
    <location>
        <begin position="221"/>
        <end position="248"/>
    </location>
</feature>
<evidence type="ECO:0000313" key="3">
    <source>
        <dbReference type="EMBL" id="EDQ85397.1"/>
    </source>
</evidence>
<feature type="signal peptide" evidence="2">
    <location>
        <begin position="1"/>
        <end position="19"/>
    </location>
</feature>
<feature type="chain" id="PRO_5002745298" description="Mid2 domain-containing protein" evidence="2">
    <location>
        <begin position="20"/>
        <end position="381"/>
    </location>
</feature>
<dbReference type="InParanoid" id="A9VAM0"/>
<reference evidence="3 4" key="1">
    <citation type="journal article" date="2008" name="Nature">
        <title>The genome of the choanoflagellate Monosiga brevicollis and the origin of metazoans.</title>
        <authorList>
            <consortium name="JGI Sequencing"/>
            <person name="King N."/>
            <person name="Westbrook M.J."/>
            <person name="Young S.L."/>
            <person name="Kuo A."/>
            <person name="Abedin M."/>
            <person name="Chapman J."/>
            <person name="Fairclough S."/>
            <person name="Hellsten U."/>
            <person name="Isogai Y."/>
            <person name="Letunic I."/>
            <person name="Marr M."/>
            <person name="Pincus D."/>
            <person name="Putnam N."/>
            <person name="Rokas A."/>
            <person name="Wright K.J."/>
            <person name="Zuzow R."/>
            <person name="Dirks W."/>
            <person name="Good M."/>
            <person name="Goodstein D."/>
            <person name="Lemons D."/>
            <person name="Li W."/>
            <person name="Lyons J.B."/>
            <person name="Morris A."/>
            <person name="Nichols S."/>
            <person name="Richter D.J."/>
            <person name="Salamov A."/>
            <person name="Bork P."/>
            <person name="Lim W.A."/>
            <person name="Manning G."/>
            <person name="Miller W.T."/>
            <person name="McGinnis W."/>
            <person name="Shapiro H."/>
            <person name="Tjian R."/>
            <person name="Grigoriev I.V."/>
            <person name="Rokhsar D."/>
        </authorList>
    </citation>
    <scope>NUCLEOTIDE SEQUENCE [LARGE SCALE GENOMIC DNA]</scope>
    <source>
        <strain evidence="4">MX1 / ATCC 50154</strain>
    </source>
</reference>
<dbReference type="RefSeq" id="XP_001749808.1">
    <property type="nucleotide sequence ID" value="XM_001749756.1"/>
</dbReference>